<comment type="caution">
    <text evidence="1">The sequence shown here is derived from an EMBL/GenBank/DDBJ whole genome shotgun (WGS) entry which is preliminary data.</text>
</comment>
<dbReference type="InterPro" id="IPR026444">
    <property type="entry name" value="Secre_tail"/>
</dbReference>
<dbReference type="RefSeq" id="WP_226171370.1">
    <property type="nucleotide sequence ID" value="NZ_JAJADR010000001.1"/>
</dbReference>
<dbReference type="EMBL" id="JAJADR010000001">
    <property type="protein sequence ID" value="MCB2406812.1"/>
    <property type="molecule type" value="Genomic_DNA"/>
</dbReference>
<accession>A0ABS8AKS4</accession>
<keyword evidence="2" id="KW-1185">Reference proteome</keyword>
<dbReference type="NCBIfam" id="TIGR04183">
    <property type="entry name" value="Por_Secre_tail"/>
    <property type="match status" value="1"/>
</dbReference>
<reference evidence="1" key="1">
    <citation type="submission" date="2021-10" db="EMBL/GenBank/DDBJ databases">
        <authorList>
            <person name="Dean J.D."/>
            <person name="Kim M.K."/>
            <person name="Newey C.N."/>
            <person name="Stoker T.S."/>
            <person name="Thompson D.W."/>
            <person name="Grose J.H."/>
        </authorList>
    </citation>
    <scope>NUCLEOTIDE SEQUENCE</scope>
    <source>
        <strain evidence="1">BT178</strain>
    </source>
</reference>
<organism evidence="1 2">
    <name type="scientific">Hymenobacter lucidus</name>
    <dbReference type="NCBI Taxonomy" id="2880930"/>
    <lineage>
        <taxon>Bacteria</taxon>
        <taxon>Pseudomonadati</taxon>
        <taxon>Bacteroidota</taxon>
        <taxon>Cytophagia</taxon>
        <taxon>Cytophagales</taxon>
        <taxon>Hymenobacteraceae</taxon>
        <taxon>Hymenobacter</taxon>
    </lineage>
</organism>
<gene>
    <name evidence="1" type="ORF">LGH74_02370</name>
</gene>
<evidence type="ECO:0000313" key="2">
    <source>
        <dbReference type="Proteomes" id="UP001165296"/>
    </source>
</evidence>
<name>A0ABS8AKS4_9BACT</name>
<proteinExistence type="predicted"/>
<dbReference type="Proteomes" id="UP001165296">
    <property type="component" value="Unassembled WGS sequence"/>
</dbReference>
<protein>
    <submittedName>
        <fullName evidence="1">T9SS type A sorting domain-containing protein</fullName>
    </submittedName>
</protein>
<evidence type="ECO:0000313" key="1">
    <source>
        <dbReference type="EMBL" id="MCB2406812.1"/>
    </source>
</evidence>
<sequence>MIWVRFPSRLPQSHFCSGSGIFLCCRSGCGSSPALFAHFYLQLLLPTNCQSIGAAREGRWLYVSDVQATLFNALGQAVLRQQAALPASSNRFEVQTAGLATGVYILRLQRGSTTLVKRVVLQ</sequence>